<feature type="transmembrane region" description="Helical" evidence="13">
    <location>
        <begin position="54"/>
        <end position="72"/>
    </location>
</feature>
<evidence type="ECO:0000256" key="13">
    <source>
        <dbReference type="PIRNR" id="PIRNR006446"/>
    </source>
</evidence>
<evidence type="ECO:0000256" key="10">
    <source>
        <dbReference type="ARBA" id="ARBA00022989"/>
    </source>
</evidence>
<evidence type="ECO:0000256" key="6">
    <source>
        <dbReference type="ARBA" id="ARBA00022617"/>
    </source>
</evidence>
<dbReference type="GO" id="GO:0019646">
    <property type="term" value="P:aerobic electron transport chain"/>
    <property type="evidence" value="ECO:0007669"/>
    <property type="project" value="InterPro"/>
</dbReference>
<dbReference type="EMBL" id="NRHC01000025">
    <property type="protein sequence ID" value="RIY33770.1"/>
    <property type="molecule type" value="Genomic_DNA"/>
</dbReference>
<keyword evidence="7 13" id="KW-0812">Transmembrane</keyword>
<keyword evidence="3 13" id="KW-0813">Transport</keyword>
<evidence type="ECO:0000256" key="4">
    <source>
        <dbReference type="ARBA" id="ARBA00022475"/>
    </source>
</evidence>
<comment type="caution">
    <text evidence="14">The sequence shown here is derived from an EMBL/GenBank/DDBJ whole genome shotgun (WGS) entry which is preliminary data.</text>
</comment>
<organism evidence="14 15">
    <name type="scientific">Psittacicella hinzii</name>
    <dbReference type="NCBI Taxonomy" id="2028575"/>
    <lineage>
        <taxon>Bacteria</taxon>
        <taxon>Pseudomonadati</taxon>
        <taxon>Pseudomonadota</taxon>
        <taxon>Gammaproteobacteria</taxon>
        <taxon>Pasteurellales</taxon>
        <taxon>Psittacicellaceae</taxon>
        <taxon>Psittacicella</taxon>
    </lineage>
</organism>
<protein>
    <submittedName>
        <fullName evidence="14">Cytochrome d terminal oxidase subunit 1</fullName>
    </submittedName>
</protein>
<evidence type="ECO:0000313" key="14">
    <source>
        <dbReference type="EMBL" id="RIY33770.1"/>
    </source>
</evidence>
<keyword evidence="10 13" id="KW-1133">Transmembrane helix</keyword>
<evidence type="ECO:0000256" key="2">
    <source>
        <dbReference type="ARBA" id="ARBA00009819"/>
    </source>
</evidence>
<feature type="transmembrane region" description="Helical" evidence="13">
    <location>
        <begin position="397"/>
        <end position="420"/>
    </location>
</feature>
<keyword evidence="5" id="KW-0997">Cell inner membrane</keyword>
<keyword evidence="6 13" id="KW-0349">Heme</keyword>
<accession>A0A3A1Y979</accession>
<reference evidence="14 15" key="1">
    <citation type="submission" date="2017-08" db="EMBL/GenBank/DDBJ databases">
        <title>Reclassification of Bisgaard taxon 37 and 44.</title>
        <authorList>
            <person name="Christensen H."/>
        </authorList>
    </citation>
    <scope>NUCLEOTIDE SEQUENCE [LARGE SCALE GENOMIC DNA]</scope>
    <source>
        <strain evidence="14 15">B96_3</strain>
    </source>
</reference>
<dbReference type="OrthoDB" id="9807042at2"/>
<feature type="transmembrane region" description="Helical" evidence="13">
    <location>
        <begin position="432"/>
        <end position="454"/>
    </location>
</feature>
<dbReference type="PANTHER" id="PTHR30365">
    <property type="entry name" value="CYTOCHROME D UBIQUINOL OXIDASE"/>
    <property type="match status" value="1"/>
</dbReference>
<evidence type="ECO:0000256" key="8">
    <source>
        <dbReference type="ARBA" id="ARBA00022723"/>
    </source>
</evidence>
<dbReference type="RefSeq" id="WP_119524634.1">
    <property type="nucleotide sequence ID" value="NZ_NRHC01000025.1"/>
</dbReference>
<sequence>MLDIIELSRLQFALTALYHFYFVPLTLGITFVLATMETIYVVTGKEVYKDMTKFWGKLFLINFAIGVTTGITMEFQFGTNWSYYSHYVGDIFGAPLAIEGAAAFFLESTFVGLFAFGWDRLSKIQHLISTYCVAFGSNLSAMWILIANGFMQDPQGAVFNVDKMRMELASFSDLVLSEFAQAKFLHVVTAGYTTGSIFVLAISAIYLMKNRDVAFALRSFAVASVFGLCASLGVVYMGDESGYHVGKAQPTKIAAMEGIYDTEKAPAPWAMIAIPDSKEMKNKFEITIPYVGGLIVTRSLDTEIKGLNQIRDENREKFLKGRDALIRLAELRDNPNASRAEKEAFAENEAKYLGYGLLFTQFVPGSDKNPALLLGATEEQLKAAIEETTPRVGALFYAFRLMMASGFLMILLFAVCTWKVLRQKVQPGKSKLLKASMLALPLPWVGVECGWFVAEYGRQPWTVYEVLPTYISHSTLSVGDLLFSIFAICGIYTIFIYFEAYFMVKYAQLGPSALHTGKYHFEKLENVGDK</sequence>
<evidence type="ECO:0000256" key="11">
    <source>
        <dbReference type="ARBA" id="ARBA00023004"/>
    </source>
</evidence>
<feature type="transmembrane region" description="Helical" evidence="13">
    <location>
        <begin position="184"/>
        <end position="208"/>
    </location>
</feature>
<feature type="transmembrane region" description="Helical" evidence="13">
    <location>
        <begin position="474"/>
        <end position="498"/>
    </location>
</feature>
<keyword evidence="9 13" id="KW-0249">Electron transport</keyword>
<dbReference type="AlphaFoldDB" id="A0A3A1Y979"/>
<dbReference type="GO" id="GO:0016682">
    <property type="term" value="F:oxidoreductase activity, acting on diphenols and related substances as donors, oxygen as acceptor"/>
    <property type="evidence" value="ECO:0007669"/>
    <property type="project" value="TreeGrafter"/>
</dbReference>
<name>A0A3A1Y979_9GAMM</name>
<dbReference type="GO" id="GO:0009055">
    <property type="term" value="F:electron transfer activity"/>
    <property type="evidence" value="ECO:0007669"/>
    <property type="project" value="UniProtKB-UniRule"/>
</dbReference>
<feature type="transmembrane region" description="Helical" evidence="13">
    <location>
        <begin position="92"/>
        <end position="116"/>
    </location>
</feature>
<dbReference type="GO" id="GO:0005886">
    <property type="term" value="C:plasma membrane"/>
    <property type="evidence" value="ECO:0007669"/>
    <property type="project" value="UniProtKB-SubCell"/>
</dbReference>
<comment type="subcellular location">
    <subcellularLocation>
        <location evidence="1">Cell inner membrane</location>
        <topology evidence="1">Multi-pass membrane protein</topology>
    </subcellularLocation>
</comment>
<keyword evidence="15" id="KW-1185">Reference proteome</keyword>
<dbReference type="GO" id="GO:0020037">
    <property type="term" value="F:heme binding"/>
    <property type="evidence" value="ECO:0007669"/>
    <property type="project" value="TreeGrafter"/>
</dbReference>
<dbReference type="Proteomes" id="UP000265691">
    <property type="component" value="Unassembled WGS sequence"/>
</dbReference>
<keyword evidence="8 13" id="KW-0479">Metal-binding</keyword>
<feature type="transmembrane region" description="Helical" evidence="13">
    <location>
        <begin position="215"/>
        <end position="237"/>
    </location>
</feature>
<dbReference type="GO" id="GO:0046872">
    <property type="term" value="F:metal ion binding"/>
    <property type="evidence" value="ECO:0007669"/>
    <property type="project" value="UniProtKB-UniRule"/>
</dbReference>
<comment type="similarity">
    <text evidence="2 13">Belongs to the cytochrome ubiquinol oxidase subunit 1 family.</text>
</comment>
<evidence type="ECO:0000256" key="1">
    <source>
        <dbReference type="ARBA" id="ARBA00004429"/>
    </source>
</evidence>
<evidence type="ECO:0000313" key="15">
    <source>
        <dbReference type="Proteomes" id="UP000265691"/>
    </source>
</evidence>
<feature type="transmembrane region" description="Helical" evidence="13">
    <location>
        <begin position="20"/>
        <end position="42"/>
    </location>
</feature>
<evidence type="ECO:0000256" key="9">
    <source>
        <dbReference type="ARBA" id="ARBA00022982"/>
    </source>
</evidence>
<evidence type="ECO:0000256" key="7">
    <source>
        <dbReference type="ARBA" id="ARBA00022692"/>
    </source>
</evidence>
<dbReference type="GO" id="GO:0070069">
    <property type="term" value="C:cytochrome complex"/>
    <property type="evidence" value="ECO:0007669"/>
    <property type="project" value="UniProtKB-UniRule"/>
</dbReference>
<dbReference type="PANTHER" id="PTHR30365:SF0">
    <property type="entry name" value="CYTOCHROME BD-I UBIQUINOL OXIDASE SUBUNIT 1"/>
    <property type="match status" value="1"/>
</dbReference>
<keyword evidence="11 13" id="KW-0408">Iron</keyword>
<dbReference type="InterPro" id="IPR002585">
    <property type="entry name" value="Cyt-d_ubiquinol_oxidase_su_1"/>
</dbReference>
<dbReference type="PIRSF" id="PIRSF006446">
    <property type="entry name" value="Cyt_quinol_oxidase_1"/>
    <property type="match status" value="1"/>
</dbReference>
<evidence type="ECO:0000256" key="5">
    <source>
        <dbReference type="ARBA" id="ARBA00022519"/>
    </source>
</evidence>
<proteinExistence type="inferred from homology"/>
<keyword evidence="12 13" id="KW-0472">Membrane</keyword>
<keyword evidence="4 13" id="KW-1003">Cell membrane</keyword>
<evidence type="ECO:0000256" key="12">
    <source>
        <dbReference type="ARBA" id="ARBA00023136"/>
    </source>
</evidence>
<feature type="transmembrane region" description="Helical" evidence="13">
    <location>
        <begin position="128"/>
        <end position="146"/>
    </location>
</feature>
<gene>
    <name evidence="14" type="ORF">CKF54_02100</name>
</gene>
<dbReference type="Pfam" id="PF01654">
    <property type="entry name" value="Cyt_bd_oxida_I"/>
    <property type="match status" value="1"/>
</dbReference>
<evidence type="ECO:0000256" key="3">
    <source>
        <dbReference type="ARBA" id="ARBA00022448"/>
    </source>
</evidence>